<dbReference type="Gene3D" id="1.10.520.10">
    <property type="match status" value="1"/>
</dbReference>
<keyword evidence="6 8" id="KW-0560">Oxidoreductase</keyword>
<evidence type="ECO:0000313" key="11">
    <source>
        <dbReference type="EMBL" id="PSN59355.1"/>
    </source>
</evidence>
<evidence type="ECO:0000256" key="9">
    <source>
        <dbReference type="SAM" id="MobiDB-lite"/>
    </source>
</evidence>
<dbReference type="OrthoDB" id="2859658at2759"/>
<dbReference type="PRINTS" id="PR00458">
    <property type="entry name" value="PEROXIDASE"/>
</dbReference>
<protein>
    <recommendedName>
        <fullName evidence="8">Peroxidase</fullName>
        <ecNumber evidence="8">1.11.1.-</ecNumber>
    </recommendedName>
</protein>
<keyword evidence="3 8" id="KW-0575">Peroxidase</keyword>
<dbReference type="PRINTS" id="PR00459">
    <property type="entry name" value="ASPEROXIDASE"/>
</dbReference>
<evidence type="ECO:0000259" key="10">
    <source>
        <dbReference type="PROSITE" id="PS50873"/>
    </source>
</evidence>
<feature type="region of interest" description="Disordered" evidence="9">
    <location>
        <begin position="283"/>
        <end position="319"/>
    </location>
</feature>
<dbReference type="GO" id="GO:0004601">
    <property type="term" value="F:peroxidase activity"/>
    <property type="evidence" value="ECO:0007669"/>
    <property type="project" value="UniProtKB-KW"/>
</dbReference>
<dbReference type="PANTHER" id="PTHR31356:SF36">
    <property type="entry name" value="L-ASCORBATE PEROXIDASE 3"/>
    <property type="match status" value="1"/>
</dbReference>
<dbReference type="STRING" id="1448308.A0A2T2N1M9"/>
<accession>A0A2T2N1M9</accession>
<dbReference type="InterPro" id="IPR044831">
    <property type="entry name" value="Ccp1-like"/>
</dbReference>
<evidence type="ECO:0000256" key="5">
    <source>
        <dbReference type="ARBA" id="ARBA00022723"/>
    </source>
</evidence>
<dbReference type="InterPro" id="IPR002207">
    <property type="entry name" value="Peroxidase_I"/>
</dbReference>
<comment type="similarity">
    <text evidence="2">Belongs to the peroxidase family. Cytochrome c peroxidase subfamily.</text>
</comment>
<dbReference type="InterPro" id="IPR002016">
    <property type="entry name" value="Haem_peroxidase"/>
</dbReference>
<dbReference type="PROSITE" id="PS00436">
    <property type="entry name" value="PEROXIDASE_2"/>
    <property type="match status" value="1"/>
</dbReference>
<dbReference type="GO" id="GO:0042744">
    <property type="term" value="P:hydrogen peroxide catabolic process"/>
    <property type="evidence" value="ECO:0007669"/>
    <property type="project" value="TreeGrafter"/>
</dbReference>
<dbReference type="PANTHER" id="PTHR31356">
    <property type="entry name" value="THYLAKOID LUMENAL 29 KDA PROTEIN, CHLOROPLASTIC-RELATED"/>
    <property type="match status" value="1"/>
</dbReference>
<organism evidence="11 12">
    <name type="scientific">Corynespora cassiicola Philippines</name>
    <dbReference type="NCBI Taxonomy" id="1448308"/>
    <lineage>
        <taxon>Eukaryota</taxon>
        <taxon>Fungi</taxon>
        <taxon>Dikarya</taxon>
        <taxon>Ascomycota</taxon>
        <taxon>Pezizomycotina</taxon>
        <taxon>Dothideomycetes</taxon>
        <taxon>Pleosporomycetidae</taxon>
        <taxon>Pleosporales</taxon>
        <taxon>Corynesporascaceae</taxon>
        <taxon>Corynespora</taxon>
    </lineage>
</organism>
<evidence type="ECO:0000256" key="3">
    <source>
        <dbReference type="ARBA" id="ARBA00022559"/>
    </source>
</evidence>
<evidence type="ECO:0000256" key="7">
    <source>
        <dbReference type="ARBA" id="ARBA00023004"/>
    </source>
</evidence>
<dbReference type="InterPro" id="IPR010255">
    <property type="entry name" value="Haem_peroxidase_sf"/>
</dbReference>
<keyword evidence="4" id="KW-0349">Heme</keyword>
<evidence type="ECO:0000256" key="1">
    <source>
        <dbReference type="ARBA" id="ARBA00003917"/>
    </source>
</evidence>
<dbReference type="CDD" id="cd00691">
    <property type="entry name" value="ascorbate_peroxidase"/>
    <property type="match status" value="1"/>
</dbReference>
<dbReference type="GO" id="GO:0000302">
    <property type="term" value="P:response to reactive oxygen species"/>
    <property type="evidence" value="ECO:0007669"/>
    <property type="project" value="TreeGrafter"/>
</dbReference>
<evidence type="ECO:0000313" key="12">
    <source>
        <dbReference type="Proteomes" id="UP000240883"/>
    </source>
</evidence>
<dbReference type="EC" id="1.11.1.-" evidence="8"/>
<reference evidence="11 12" key="1">
    <citation type="journal article" date="2018" name="Front. Microbiol.">
        <title>Genome-Wide Analysis of Corynespora cassiicola Leaf Fall Disease Putative Effectors.</title>
        <authorList>
            <person name="Lopez D."/>
            <person name="Ribeiro S."/>
            <person name="Label P."/>
            <person name="Fumanal B."/>
            <person name="Venisse J.S."/>
            <person name="Kohler A."/>
            <person name="de Oliveira R.R."/>
            <person name="Labutti K."/>
            <person name="Lipzen A."/>
            <person name="Lail K."/>
            <person name="Bauer D."/>
            <person name="Ohm R.A."/>
            <person name="Barry K.W."/>
            <person name="Spatafora J."/>
            <person name="Grigoriev I.V."/>
            <person name="Martin F.M."/>
            <person name="Pujade-Renaud V."/>
        </authorList>
    </citation>
    <scope>NUCLEOTIDE SEQUENCE [LARGE SCALE GENOMIC DNA]</scope>
    <source>
        <strain evidence="11 12">Philippines</strain>
    </source>
</reference>
<dbReference type="FunFam" id="1.10.520.10:FF:000005">
    <property type="entry name" value="Cytochrome c peroxidase"/>
    <property type="match status" value="1"/>
</dbReference>
<keyword evidence="5" id="KW-0479">Metal-binding</keyword>
<dbReference type="PROSITE" id="PS50873">
    <property type="entry name" value="PEROXIDASE_4"/>
    <property type="match status" value="1"/>
</dbReference>
<evidence type="ECO:0000256" key="6">
    <source>
        <dbReference type="ARBA" id="ARBA00023002"/>
    </source>
</evidence>
<evidence type="ECO:0000256" key="8">
    <source>
        <dbReference type="RuleBase" id="RU363051"/>
    </source>
</evidence>
<dbReference type="Proteomes" id="UP000240883">
    <property type="component" value="Unassembled WGS sequence"/>
</dbReference>
<keyword evidence="12" id="KW-1185">Reference proteome</keyword>
<evidence type="ECO:0000256" key="4">
    <source>
        <dbReference type="ARBA" id="ARBA00022617"/>
    </source>
</evidence>
<dbReference type="InterPro" id="IPR019794">
    <property type="entry name" value="Peroxidases_AS"/>
</dbReference>
<gene>
    <name evidence="11" type="ORF">BS50DRAFT_580076</name>
</gene>
<dbReference type="EMBL" id="KZ678157">
    <property type="protein sequence ID" value="PSN59355.1"/>
    <property type="molecule type" value="Genomic_DNA"/>
</dbReference>
<keyword evidence="7" id="KW-0408">Iron</keyword>
<proteinExistence type="inferred from homology"/>
<dbReference type="Pfam" id="PF00141">
    <property type="entry name" value="peroxidase"/>
    <property type="match status" value="1"/>
</dbReference>
<feature type="domain" description="Plant heme peroxidase family profile" evidence="10">
    <location>
        <begin position="10"/>
        <end position="274"/>
    </location>
</feature>
<dbReference type="SUPFAM" id="SSF48113">
    <property type="entry name" value="Heme-dependent peroxidases"/>
    <property type="match status" value="1"/>
</dbReference>
<dbReference type="GO" id="GO:0046872">
    <property type="term" value="F:metal ion binding"/>
    <property type="evidence" value="ECO:0007669"/>
    <property type="project" value="UniProtKB-UniRule"/>
</dbReference>
<evidence type="ECO:0000256" key="2">
    <source>
        <dbReference type="ARBA" id="ARBA00005997"/>
    </source>
</evidence>
<sequence>MTSPGDYTAVAEDIKKLLRQPEYDDGSAGPVLVRLAWHSAGTYCAETDTGGSNGAGMRYEAEGGDPANAGLQHARVFLETIKEKHPWITYSDLWTLAGAVAIHAMGGPEIPWKPGRTDFVDDSKLPPRGRLPDAAQGSDHIRFIFYRMGFSDQEIVALSGAHNLGRGHMDRSGFHGPWVPNPTRFSNQYFRLMTELEWKEKILENGVRQFVHYDEDLDEELMMLPTDLALVHDRSFAPWVKKYAEDRQIFYADFAKAFAKLLELGIQRDATGKVINTDNVKGGYVSAPKKSNRPGKPKSAGDGVAEPLHEENQQFRARL</sequence>
<dbReference type="AlphaFoldDB" id="A0A2T2N1M9"/>
<name>A0A2T2N1M9_CORCC</name>
<dbReference type="Gene3D" id="1.10.420.10">
    <property type="entry name" value="Peroxidase, domain 2"/>
    <property type="match status" value="1"/>
</dbReference>
<dbReference type="FunFam" id="1.10.420.10:FF:000009">
    <property type="entry name" value="Ascorbate peroxidase"/>
    <property type="match status" value="1"/>
</dbReference>
<dbReference type="GO" id="GO:0034599">
    <property type="term" value="P:cellular response to oxidative stress"/>
    <property type="evidence" value="ECO:0007669"/>
    <property type="project" value="InterPro"/>
</dbReference>
<dbReference type="GO" id="GO:0020037">
    <property type="term" value="F:heme binding"/>
    <property type="evidence" value="ECO:0007669"/>
    <property type="project" value="UniProtKB-UniRule"/>
</dbReference>
<comment type="function">
    <text evidence="1">Destroys radicals which are normally produced within the cells and which are toxic to biological systems.</text>
</comment>